<dbReference type="PANTHER" id="PTHR31640:SF1">
    <property type="entry name" value="BRIDGE-LIKE LIPID TRANSFER PROTEIN FAMILY MEMBER 1"/>
    <property type="match status" value="1"/>
</dbReference>
<evidence type="ECO:0000259" key="1">
    <source>
        <dbReference type="Pfam" id="PF25040"/>
    </source>
</evidence>
<dbReference type="AlphaFoldDB" id="A0A0N4XI63"/>
<gene>
    <name evidence="2" type="ORF">NBR_LOCUS2216</name>
</gene>
<evidence type="ECO:0000313" key="2">
    <source>
        <dbReference type="EMBL" id="VDL65805.1"/>
    </source>
</evidence>
<accession>A0A0N4XI63</accession>
<dbReference type="Proteomes" id="UP000271162">
    <property type="component" value="Unassembled WGS sequence"/>
</dbReference>
<organism evidence="4">
    <name type="scientific">Nippostrongylus brasiliensis</name>
    <name type="common">Rat hookworm</name>
    <dbReference type="NCBI Taxonomy" id="27835"/>
    <lineage>
        <taxon>Eukaryota</taxon>
        <taxon>Metazoa</taxon>
        <taxon>Ecdysozoa</taxon>
        <taxon>Nematoda</taxon>
        <taxon>Chromadorea</taxon>
        <taxon>Rhabditida</taxon>
        <taxon>Rhabditina</taxon>
        <taxon>Rhabditomorpha</taxon>
        <taxon>Strongyloidea</taxon>
        <taxon>Heligmosomidae</taxon>
        <taxon>Nippostrongylus</taxon>
    </lineage>
</organism>
<dbReference type="STRING" id="27835.A0A0N4XI63"/>
<dbReference type="EMBL" id="UYSL01002376">
    <property type="protein sequence ID" value="VDL65805.1"/>
    <property type="molecule type" value="Genomic_DNA"/>
</dbReference>
<sequence length="232" mass="26531">MFSPPAAAQNFDVSLTLAINNGMYVCMPLYSQDLTDGMPALVLSLQKSDVTVCIMKELACQASFHGFKLNFIDNFDELSLCESVKEATGNTQTNYIFFPQGTYQLCSQASSDQSGAKWVLSVRSQMRGMVVDLDQRIEGGGELKNLRPEERVPWMERKMHEQSTLVSDLIACKATEQRIEAERAKLRQYELIRFKEFRRSMMEKIRRRKNIGQQRAVRGARVSLSFLFLFRS</sequence>
<proteinExistence type="predicted"/>
<evidence type="ECO:0000313" key="4">
    <source>
        <dbReference type="WBParaSite" id="NBR_0000221501-mRNA-1"/>
    </source>
</evidence>
<dbReference type="PANTHER" id="PTHR31640">
    <property type="entry name" value="TRANSMEMBRANE PROTEIN KIAA1109"/>
    <property type="match status" value="1"/>
</dbReference>
<protein>
    <submittedName>
        <fullName evidence="4">GOLD domain-containing protein</fullName>
    </submittedName>
</protein>
<dbReference type="GO" id="GO:0048488">
    <property type="term" value="P:synaptic vesicle endocytosis"/>
    <property type="evidence" value="ECO:0007669"/>
    <property type="project" value="TreeGrafter"/>
</dbReference>
<dbReference type="Pfam" id="PF25040">
    <property type="entry name" value="BLTP1_C"/>
    <property type="match status" value="1"/>
</dbReference>
<keyword evidence="3" id="KW-1185">Reference proteome</keyword>
<dbReference type="InterPro" id="IPR033616">
    <property type="entry name" value="BLTP1"/>
</dbReference>
<reference evidence="4" key="1">
    <citation type="submission" date="2017-02" db="UniProtKB">
        <authorList>
            <consortium name="WormBaseParasite"/>
        </authorList>
    </citation>
    <scope>IDENTIFICATION</scope>
</reference>
<name>A0A0N4XI63_NIPBR</name>
<evidence type="ECO:0000313" key="3">
    <source>
        <dbReference type="Proteomes" id="UP000271162"/>
    </source>
</evidence>
<dbReference type="GO" id="GO:0098793">
    <property type="term" value="C:presynapse"/>
    <property type="evidence" value="ECO:0007669"/>
    <property type="project" value="GOC"/>
</dbReference>
<dbReference type="WBParaSite" id="NBR_0000221501-mRNA-1">
    <property type="protein sequence ID" value="NBR_0000221501-mRNA-1"/>
    <property type="gene ID" value="NBR_0000221501"/>
</dbReference>
<reference evidence="2 3" key="2">
    <citation type="submission" date="2018-11" db="EMBL/GenBank/DDBJ databases">
        <authorList>
            <consortium name="Pathogen Informatics"/>
        </authorList>
    </citation>
    <scope>NUCLEOTIDE SEQUENCE [LARGE SCALE GENOMIC DNA]</scope>
</reference>
<dbReference type="InterPro" id="IPR056742">
    <property type="entry name" value="BLTP1_C"/>
</dbReference>
<feature type="domain" description="Bridge-like lipid transfer protein family member 1 C-terminal" evidence="1">
    <location>
        <begin position="22"/>
        <end position="137"/>
    </location>
</feature>